<dbReference type="AlphaFoldDB" id="A0A4Q0YVA4"/>
<protein>
    <recommendedName>
        <fullName evidence="3">DUF2835 domain-containing protein</fullName>
    </recommendedName>
</protein>
<evidence type="ECO:0000313" key="2">
    <source>
        <dbReference type="Proteomes" id="UP000290287"/>
    </source>
</evidence>
<reference evidence="1 2" key="1">
    <citation type="submission" date="2017-10" db="EMBL/GenBank/DDBJ databases">
        <title>Nyctiphanis sp. nov., isolated from the stomach of the euphausiid Nyctiphanes simplex (Hansen, 1911) in the Gulf of California.</title>
        <authorList>
            <person name="Gomez-Gil B."/>
            <person name="Aguilar-Mendez M."/>
            <person name="Lopez-Cortes A."/>
            <person name="Gomez-Gutierrez J."/>
            <person name="Roque A."/>
            <person name="Lang E."/>
            <person name="Gonzalez-Castillo A."/>
        </authorList>
    </citation>
    <scope>NUCLEOTIDE SEQUENCE [LARGE SCALE GENOMIC DNA]</scope>
    <source>
        <strain evidence="1 2">CAIM 600</strain>
    </source>
</reference>
<dbReference type="InterPro" id="IPR021363">
    <property type="entry name" value="DUF2835"/>
</dbReference>
<dbReference type="EMBL" id="PEIB01000001">
    <property type="protein sequence ID" value="RXJ74793.1"/>
    <property type="molecule type" value="Genomic_DNA"/>
</dbReference>
<accession>A0A4Q0YVA4</accession>
<keyword evidence="2" id="KW-1185">Reference proteome</keyword>
<sequence length="73" mass="8439">MADYYFSVDISQQQFLQYYRGNITSVMVNTECGRSMEIDASHFRSFVSAYGVVGRFRITLDNNNRLIDLEEVG</sequence>
<gene>
    <name evidence="1" type="ORF">CS022_00790</name>
</gene>
<evidence type="ECO:0000313" key="1">
    <source>
        <dbReference type="EMBL" id="RXJ74793.1"/>
    </source>
</evidence>
<evidence type="ECO:0008006" key="3">
    <source>
        <dbReference type="Google" id="ProtNLM"/>
    </source>
</evidence>
<organism evidence="1 2">
    <name type="scientific">Veronia nyctiphanis</name>
    <dbReference type="NCBI Taxonomy" id="1278244"/>
    <lineage>
        <taxon>Bacteria</taxon>
        <taxon>Pseudomonadati</taxon>
        <taxon>Pseudomonadota</taxon>
        <taxon>Gammaproteobacteria</taxon>
        <taxon>Vibrionales</taxon>
        <taxon>Vibrionaceae</taxon>
        <taxon>Veronia</taxon>
    </lineage>
</organism>
<dbReference type="Pfam" id="PF11197">
    <property type="entry name" value="DUF2835"/>
    <property type="match status" value="1"/>
</dbReference>
<proteinExistence type="predicted"/>
<name>A0A4Q0YVA4_9GAMM</name>
<dbReference type="OrthoDB" id="5600793at2"/>
<dbReference type="Proteomes" id="UP000290287">
    <property type="component" value="Unassembled WGS sequence"/>
</dbReference>
<comment type="caution">
    <text evidence="1">The sequence shown here is derived from an EMBL/GenBank/DDBJ whole genome shotgun (WGS) entry which is preliminary data.</text>
</comment>
<dbReference type="RefSeq" id="WP_129120682.1">
    <property type="nucleotide sequence ID" value="NZ_PEIB01000001.1"/>
</dbReference>